<keyword evidence="3" id="KW-1185">Reference proteome</keyword>
<dbReference type="EMBL" id="CP136051">
    <property type="protein sequence ID" value="WOK07124.1"/>
    <property type="molecule type" value="Genomic_DNA"/>
</dbReference>
<proteinExistence type="predicted"/>
<dbReference type="RefSeq" id="WP_317489811.1">
    <property type="nucleotide sequence ID" value="NZ_CP136051.1"/>
</dbReference>
<evidence type="ECO:0000313" key="2">
    <source>
        <dbReference type="EMBL" id="WOK07124.1"/>
    </source>
</evidence>
<gene>
    <name evidence="2" type="ORF">RT717_00625</name>
</gene>
<sequence>MYRSVAALFLLIVMAFSQGASANVYESSIASKNALLASGHTDYLQPYVAVFDAGTGAGFVKLPVSKFPGLQRVIVADEAAITGFRFVSLSHTSDHDKKWITEVTALLYPAHEFS</sequence>
<keyword evidence="1" id="KW-0732">Signal</keyword>
<evidence type="ECO:0000256" key="1">
    <source>
        <dbReference type="SAM" id="SignalP"/>
    </source>
</evidence>
<organism evidence="2 3">
    <name type="scientific">Imperialibacter roseus</name>
    <dbReference type="NCBI Taxonomy" id="1324217"/>
    <lineage>
        <taxon>Bacteria</taxon>
        <taxon>Pseudomonadati</taxon>
        <taxon>Bacteroidota</taxon>
        <taxon>Cytophagia</taxon>
        <taxon>Cytophagales</taxon>
        <taxon>Flammeovirgaceae</taxon>
        <taxon>Imperialibacter</taxon>
    </lineage>
</organism>
<evidence type="ECO:0000313" key="3">
    <source>
        <dbReference type="Proteomes" id="UP001302349"/>
    </source>
</evidence>
<feature type="chain" id="PRO_5047195781" evidence="1">
    <location>
        <begin position="23"/>
        <end position="114"/>
    </location>
</feature>
<accession>A0ABZ0ISK9</accession>
<protein>
    <submittedName>
        <fullName evidence="2">Uncharacterized protein</fullName>
    </submittedName>
</protein>
<name>A0ABZ0ISK9_9BACT</name>
<dbReference type="Proteomes" id="UP001302349">
    <property type="component" value="Chromosome"/>
</dbReference>
<feature type="signal peptide" evidence="1">
    <location>
        <begin position="1"/>
        <end position="22"/>
    </location>
</feature>
<reference evidence="2 3" key="1">
    <citation type="journal article" date="2023" name="Microbiol. Resour. Announc.">
        <title>Complete Genome Sequence of Imperialibacter roseus strain P4T.</title>
        <authorList>
            <person name="Tizabi D.R."/>
            <person name="Bachvaroff T."/>
            <person name="Hill R.T."/>
        </authorList>
    </citation>
    <scope>NUCLEOTIDE SEQUENCE [LARGE SCALE GENOMIC DNA]</scope>
    <source>
        <strain evidence="2 3">P4T</strain>
    </source>
</reference>